<gene>
    <name evidence="1" type="ORF">LtaPh_2707000</name>
</gene>
<evidence type="ECO:0000313" key="2">
    <source>
        <dbReference type="Proteomes" id="UP000419144"/>
    </source>
</evidence>
<sequence>MYVEVPRNRLANSGSRFGTDDRTNSDEYWAEEDEIETEIHWSNDAYDTTESASRTYSSVAPKEVPATLSLVFQYFSLLASYHGAVHVPRYWSELIRPSQMARADGDSPNTSQNTDDVADEIISPVTEIDLSACYVGPTMLLALADLLRVHCVTVQRGRTKRWPVSDREIMGTLPFVMAPLCGVSSRYPRKGEEVMCSLLPHLTTLRLNHLAIDFTISHEATKLRSGNVVLRNILDALQGHPSLQVLDLSGNPVAAALVPAISRLVQVTPSLTTLVLDDTLLTDSEKEMLYTQCLLNELRRQRATKEDIVVTMSNNASSTISPESATRALWAAQMRAKVVMAVEQGVSAVLWLLGKSTTLIQRYETPKASSAHTLAVERIARRSGTSDITGKLSQFGSDSVTLSSSTDLVSSLNLTYLSYEYAKESPAAAAPTVPPQAGATWSAECTAVVRCAFMPRALAQRTVLGGRPVWPNVPEPLEDVGMRDVAPPSATEVGATDLLLALRQQSLPEPVVPPGLRRDFAPDATFLTTAEEQYRSVLKTQEVQWGYVLQKVAENLSPVFVGNGHTLYAEGSECDNIYLLPVSLQETRTYAELHAGVNPEHVSQVLPGQWVGDAEILDCLSIYTKYTPSAADQSSTSVPDSSTVFQRRSTVRIVTEAPDDIVIWALPFRVAFFYLYTPYQLLHKQFVHRTPMSVFADIHPVHISCLAVHRHTYHGSWQASAKHPDSGAAPVLCRYAFMSRHVLLLEEGEFMLRLPSLANRAGLRSGGRTAASPRVRMDDHHLLSGVTVLTQPLLDLDAQARATAAAAAAELADENGGALATCARGPNGTLALGKEAELCRFRAAKIADTAASAVKRHSAAVDTVKNEDIHGDSDEHVAELRQCRSGGTMAQWQYSAITNEEFAAFCPALRVALTRHMCVVRDL</sequence>
<accession>A0A640KL02</accession>
<comment type="caution">
    <text evidence="1">The sequence shown here is derived from an EMBL/GenBank/DDBJ whole genome shotgun (WGS) entry which is preliminary data.</text>
</comment>
<name>A0A640KL02_LEITA</name>
<organism evidence="1 2">
    <name type="scientific">Leishmania tarentolae</name>
    <name type="common">Sauroleishmania tarentolae</name>
    <dbReference type="NCBI Taxonomy" id="5689"/>
    <lineage>
        <taxon>Eukaryota</taxon>
        <taxon>Discoba</taxon>
        <taxon>Euglenozoa</taxon>
        <taxon>Kinetoplastea</taxon>
        <taxon>Metakinetoplastina</taxon>
        <taxon>Trypanosomatida</taxon>
        <taxon>Trypanosomatidae</taxon>
        <taxon>Leishmaniinae</taxon>
        <taxon>Leishmania</taxon>
        <taxon>lizard Leishmania</taxon>
    </lineage>
</organism>
<dbReference type="Gene3D" id="3.80.10.10">
    <property type="entry name" value="Ribonuclease Inhibitor"/>
    <property type="match status" value="1"/>
</dbReference>
<protein>
    <submittedName>
        <fullName evidence="1">Uncharacterized protein</fullName>
    </submittedName>
</protein>
<dbReference type="VEuPathDB" id="TriTrypDB:LtaPh_2707000"/>
<dbReference type="SUPFAM" id="SSF52047">
    <property type="entry name" value="RNI-like"/>
    <property type="match status" value="1"/>
</dbReference>
<dbReference type="Proteomes" id="UP000419144">
    <property type="component" value="Unassembled WGS sequence"/>
</dbReference>
<dbReference type="EMBL" id="BLBS01000037">
    <property type="protein sequence ID" value="GET89715.1"/>
    <property type="molecule type" value="Genomic_DNA"/>
</dbReference>
<proteinExistence type="predicted"/>
<dbReference type="InterPro" id="IPR032675">
    <property type="entry name" value="LRR_dom_sf"/>
</dbReference>
<dbReference type="AlphaFoldDB" id="A0A640KL02"/>
<evidence type="ECO:0000313" key="1">
    <source>
        <dbReference type="EMBL" id="GET89715.1"/>
    </source>
</evidence>
<reference evidence="1" key="1">
    <citation type="submission" date="2019-11" db="EMBL/GenBank/DDBJ databases">
        <title>Leishmania tarentolae CDS.</title>
        <authorList>
            <person name="Goto Y."/>
            <person name="Yamagishi J."/>
        </authorList>
    </citation>
    <scope>NUCLEOTIDE SEQUENCE [LARGE SCALE GENOMIC DNA]</scope>
    <source>
        <strain evidence="1">Parrot Tar II</strain>
    </source>
</reference>
<dbReference type="OrthoDB" id="273362at2759"/>
<keyword evidence="2" id="KW-1185">Reference proteome</keyword>